<dbReference type="SUPFAM" id="SSF88713">
    <property type="entry name" value="Glycoside hydrolase/deacetylase"/>
    <property type="match status" value="1"/>
</dbReference>
<evidence type="ECO:0000313" key="3">
    <source>
        <dbReference type="Proteomes" id="UP000266113"/>
    </source>
</evidence>
<feature type="domain" description="DUF7033" evidence="1">
    <location>
        <begin position="122"/>
        <end position="210"/>
    </location>
</feature>
<dbReference type="EMBL" id="QXIY01000040">
    <property type="protein sequence ID" value="RIE16003.1"/>
    <property type="molecule type" value="Genomic_DNA"/>
</dbReference>
<keyword evidence="3" id="KW-1185">Reference proteome</keyword>
<sequence length="487" mass="54594">MITRVRYYVGNVGHPRAAEYGLRTLLEMVISPQCIVQSTLKDQLQDDEVLVTYGTTPDGVDSGVHVFVSGFFDTCYGGIDAMPQRPVIRIENIPALYRDDQGSTGEFYSVQSSAQGARVDCHVDVVAGAFFMLSRYEETVVRTADVFDRFPAESSVAYQEGFLQEPVVNQYAEQLLKMLRIAGFAGERRKWWGTAPWAIALTHDIDKLHRFPMSVLDIARYMLGRVPEGTPKLGSLLRDYVQTTTHRKTDEYDCLQEMATWEVSTGVSASYYFLGDSNGRHGADYSMDDPKVVTDVQAVAAMGHEIGFHAGMGTFEDARQFGSELSRVRSVGSRVAGGRQHYLRWKTPLTWRLWEQEGLTYDTTLGYSKVAGFRCGTCLPFKAYDIENDREMSLWEWPLMFMDATYRLSWNEGTVVLQHLVQQCSQHGGVLVLLWHSANWSELYASPIRHHFQELIVGAMAQGVAVDSIGGLTQSGCVDSIVNMVSK</sequence>
<name>A0A398DP41_9BACT</name>
<proteinExistence type="predicted"/>
<accession>A0A398DP41</accession>
<dbReference type="Pfam" id="PF23019">
    <property type="entry name" value="DUF7033"/>
    <property type="match status" value="1"/>
</dbReference>
<evidence type="ECO:0000313" key="2">
    <source>
        <dbReference type="EMBL" id="RIE16003.1"/>
    </source>
</evidence>
<evidence type="ECO:0000259" key="1">
    <source>
        <dbReference type="Pfam" id="PF23019"/>
    </source>
</evidence>
<gene>
    <name evidence="2" type="ORF">SMC1_08805</name>
</gene>
<dbReference type="Gene3D" id="3.20.20.370">
    <property type="entry name" value="Glycoside hydrolase/deacetylase"/>
    <property type="match status" value="1"/>
</dbReference>
<dbReference type="CDD" id="cd10931">
    <property type="entry name" value="CE4_u7"/>
    <property type="match status" value="1"/>
</dbReference>
<comment type="caution">
    <text evidence="2">The sequence shown here is derived from an EMBL/GenBank/DDBJ whole genome shotgun (WGS) entry which is preliminary data.</text>
</comment>
<dbReference type="RefSeq" id="WP_119086404.1">
    <property type="nucleotide sequence ID" value="NZ_QXIY01000040.1"/>
</dbReference>
<dbReference type="GO" id="GO:0005975">
    <property type="term" value="P:carbohydrate metabolic process"/>
    <property type="evidence" value="ECO:0007669"/>
    <property type="project" value="InterPro"/>
</dbReference>
<protein>
    <recommendedName>
        <fullName evidence="1">DUF7033 domain-containing protein</fullName>
    </recommendedName>
</protein>
<dbReference type="InterPro" id="IPR011330">
    <property type="entry name" value="Glyco_hydro/deAcase_b/a-brl"/>
</dbReference>
<dbReference type="OrthoDB" id="5573484at2"/>
<reference evidence="2 3" key="1">
    <citation type="submission" date="2018-09" db="EMBL/GenBank/DDBJ databases">
        <title>Discovery and Ecogenomic Context for Candidatus Cryosericales, a Global Caldiserica Order Active in Thawing Permafrost.</title>
        <authorList>
            <person name="Martinez M.A."/>
            <person name="Woodcroft B.J."/>
            <person name="Ignacio Espinoza J.C."/>
            <person name="Zayed A."/>
            <person name="Singleton C.M."/>
            <person name="Boyd J."/>
            <person name="Li Y.-F."/>
            <person name="Purvine S."/>
            <person name="Maughan H."/>
            <person name="Hodgkins S.B."/>
            <person name="Anderson D."/>
            <person name="Sederholm M."/>
            <person name="Temperton B."/>
            <person name="Saleska S.R."/>
            <person name="Tyson G.W."/>
            <person name="Rich V.I."/>
        </authorList>
    </citation>
    <scope>NUCLEOTIDE SEQUENCE [LARGE SCALE GENOMIC DNA]</scope>
    <source>
        <strain evidence="2 3">SMC1</strain>
    </source>
</reference>
<dbReference type="AlphaFoldDB" id="A0A398DP41"/>
<dbReference type="Proteomes" id="UP000266113">
    <property type="component" value="Unassembled WGS sequence"/>
</dbReference>
<organism evidence="2 3">
    <name type="scientific">Candidatus Cryosericum septentrionale</name>
    <dbReference type="NCBI Taxonomy" id="2290913"/>
    <lineage>
        <taxon>Bacteria</taxon>
        <taxon>Pseudomonadati</taxon>
        <taxon>Caldisericota/Cryosericota group</taxon>
        <taxon>Candidatus Cryosericota</taxon>
        <taxon>Candidatus Cryosericia</taxon>
        <taxon>Candidatus Cryosericales</taxon>
        <taxon>Candidatus Cryosericaceae</taxon>
        <taxon>Candidatus Cryosericum</taxon>
    </lineage>
</organism>
<dbReference type="InterPro" id="IPR054297">
    <property type="entry name" value="DUF7033"/>
</dbReference>